<protein>
    <submittedName>
        <fullName evidence="1">Uncharacterized protein</fullName>
    </submittedName>
</protein>
<evidence type="ECO:0000313" key="2">
    <source>
        <dbReference type="Proteomes" id="UP001500909"/>
    </source>
</evidence>
<reference evidence="2" key="1">
    <citation type="journal article" date="2019" name="Int. J. Syst. Evol. Microbiol.">
        <title>The Global Catalogue of Microorganisms (GCM) 10K type strain sequencing project: providing services to taxonomists for standard genome sequencing and annotation.</title>
        <authorList>
            <consortium name="The Broad Institute Genomics Platform"/>
            <consortium name="The Broad Institute Genome Sequencing Center for Infectious Disease"/>
            <person name="Wu L."/>
            <person name="Ma J."/>
        </authorList>
    </citation>
    <scope>NUCLEOTIDE SEQUENCE [LARGE SCALE GENOMIC DNA]</scope>
    <source>
        <strain evidence="2">JCM 4805</strain>
    </source>
</reference>
<proteinExistence type="predicted"/>
<dbReference type="Proteomes" id="UP001500909">
    <property type="component" value="Unassembled WGS sequence"/>
</dbReference>
<evidence type="ECO:0000313" key="1">
    <source>
        <dbReference type="EMBL" id="GAA0470132.1"/>
    </source>
</evidence>
<keyword evidence="2" id="KW-1185">Reference proteome</keyword>
<name>A0ABP3K2S5_9ACTN</name>
<dbReference type="RefSeq" id="WP_346096154.1">
    <property type="nucleotide sequence ID" value="NZ_BAAABY010000026.1"/>
</dbReference>
<organism evidence="1 2">
    <name type="scientific">Streptomyces olivaceiscleroticus</name>
    <dbReference type="NCBI Taxonomy" id="68245"/>
    <lineage>
        <taxon>Bacteria</taxon>
        <taxon>Bacillati</taxon>
        <taxon>Actinomycetota</taxon>
        <taxon>Actinomycetes</taxon>
        <taxon>Kitasatosporales</taxon>
        <taxon>Streptomycetaceae</taxon>
        <taxon>Streptomyces</taxon>
    </lineage>
</organism>
<dbReference type="EMBL" id="BAAABY010000026">
    <property type="protein sequence ID" value="GAA0470132.1"/>
    <property type="molecule type" value="Genomic_DNA"/>
</dbReference>
<comment type="caution">
    <text evidence="1">The sequence shown here is derived from an EMBL/GenBank/DDBJ whole genome shotgun (WGS) entry which is preliminary data.</text>
</comment>
<sequence length="93" mass="10708">MTARNATHDFMAHNQAQIHTYCHQLAATWLELHPEATASELVAFLGEHAHKAQRVAAEVFVAKEGMTVHEAMEFQERHYDYREMMRRELSANG</sequence>
<accession>A0ABP3K2S5</accession>
<gene>
    <name evidence="1" type="ORF">GCM10010361_37940</name>
</gene>